<dbReference type="Proteomes" id="UP000507470">
    <property type="component" value="Unassembled WGS sequence"/>
</dbReference>
<keyword evidence="1" id="KW-0175">Coiled coil</keyword>
<dbReference type="OrthoDB" id="6111608at2759"/>
<proteinExistence type="predicted"/>
<dbReference type="EMBL" id="CACVKT020006153">
    <property type="protein sequence ID" value="CAC5400011.1"/>
    <property type="molecule type" value="Genomic_DNA"/>
</dbReference>
<protein>
    <submittedName>
        <fullName evidence="2">Uncharacterized protein</fullName>
    </submittedName>
</protein>
<dbReference type="AlphaFoldDB" id="A0A6J8CWM3"/>
<organism evidence="2 3">
    <name type="scientific">Mytilus coruscus</name>
    <name type="common">Sea mussel</name>
    <dbReference type="NCBI Taxonomy" id="42192"/>
    <lineage>
        <taxon>Eukaryota</taxon>
        <taxon>Metazoa</taxon>
        <taxon>Spiralia</taxon>
        <taxon>Lophotrochozoa</taxon>
        <taxon>Mollusca</taxon>
        <taxon>Bivalvia</taxon>
        <taxon>Autobranchia</taxon>
        <taxon>Pteriomorphia</taxon>
        <taxon>Mytilida</taxon>
        <taxon>Mytiloidea</taxon>
        <taxon>Mytilidae</taxon>
        <taxon>Mytilinae</taxon>
        <taxon>Mytilus</taxon>
    </lineage>
</organism>
<evidence type="ECO:0000256" key="1">
    <source>
        <dbReference type="SAM" id="Coils"/>
    </source>
</evidence>
<keyword evidence="3" id="KW-1185">Reference proteome</keyword>
<sequence>MCVCRSASTDYHYHGHAHAGIRWRESQDVPLSHVILSLSNRLIQDSAKARQIITISRHLLIGCLAFLDVYTIKATIDQYKFEIERLNKENQSLRDDMDALEQYSRRDLIRINGIPDGGIDESSIQTNELVKDLIKTIDEELANTRRHHSIS</sequence>
<name>A0A6J8CWM3_MYTCO</name>
<evidence type="ECO:0000313" key="2">
    <source>
        <dbReference type="EMBL" id="CAC5400011.1"/>
    </source>
</evidence>
<evidence type="ECO:0000313" key="3">
    <source>
        <dbReference type="Proteomes" id="UP000507470"/>
    </source>
</evidence>
<gene>
    <name evidence="2" type="ORF">MCOR_34230</name>
</gene>
<accession>A0A6J8CWM3</accession>
<reference evidence="2 3" key="1">
    <citation type="submission" date="2020-06" db="EMBL/GenBank/DDBJ databases">
        <authorList>
            <person name="Li R."/>
            <person name="Bekaert M."/>
        </authorList>
    </citation>
    <scope>NUCLEOTIDE SEQUENCE [LARGE SCALE GENOMIC DNA]</scope>
    <source>
        <strain evidence="3">wild</strain>
    </source>
</reference>
<feature type="coiled-coil region" evidence="1">
    <location>
        <begin position="76"/>
        <end position="103"/>
    </location>
</feature>